<evidence type="ECO:0000313" key="1">
    <source>
        <dbReference type="EMBL" id="QYW06293.1"/>
    </source>
</evidence>
<organism evidence="1 2">
    <name type="scientific">Shewanella phage vB_SspM_M16-3</name>
    <dbReference type="NCBI Taxonomy" id="2866684"/>
    <lineage>
        <taxon>Viruses</taxon>
        <taxon>Duplodnaviria</taxon>
        <taxon>Heunggongvirae</taxon>
        <taxon>Uroviricota</taxon>
        <taxon>Caudoviricetes</taxon>
        <taxon>Peduoviridae</taxon>
        <taxon>Arsenicumvirus</taxon>
        <taxon>Arsenicumvirus M163</taxon>
    </lineage>
</organism>
<dbReference type="EMBL" id="MZ568829">
    <property type="protein sequence ID" value="QYW06293.1"/>
    <property type="molecule type" value="Genomic_DNA"/>
</dbReference>
<dbReference type="Proteomes" id="UP000827858">
    <property type="component" value="Segment"/>
</dbReference>
<name>A0AAE8BLV6_9CAUD</name>
<proteinExistence type="predicted"/>
<sequence length="58" mass="6647">MQARVISVRYKKVKGSNKSSVNQKTNFSVKAKTEDAVKEHLSSHFKGYDFEITELVWA</sequence>
<protein>
    <submittedName>
        <fullName evidence="1">Uncharacterized protein</fullName>
    </submittedName>
</protein>
<gene>
    <name evidence="1" type="ORF">M163_p03</name>
</gene>
<accession>A0AAE8BLV6</accession>
<evidence type="ECO:0000313" key="2">
    <source>
        <dbReference type="Proteomes" id="UP000827858"/>
    </source>
</evidence>
<keyword evidence="2" id="KW-1185">Reference proteome</keyword>
<reference evidence="1" key="1">
    <citation type="submission" date="2021-07" db="EMBL/GenBank/DDBJ databases">
        <title>Identification, Characterization, and Genomic Analysis of Novel Shewanella Virulent Phage from a Gold Mine.</title>
        <authorList>
            <person name="Bujak K."/>
            <person name="Decewicz P."/>
            <person name="Radlinska M."/>
        </authorList>
    </citation>
    <scope>NUCLEOTIDE SEQUENCE</scope>
</reference>